<dbReference type="InterPro" id="IPR014710">
    <property type="entry name" value="RmlC-like_jellyroll"/>
</dbReference>
<dbReference type="Pfam" id="PF00027">
    <property type="entry name" value="cNMP_binding"/>
    <property type="match status" value="1"/>
</dbReference>
<feature type="compositionally biased region" description="Acidic residues" evidence="1">
    <location>
        <begin position="95"/>
        <end position="105"/>
    </location>
</feature>
<dbReference type="SUPFAM" id="SSF51206">
    <property type="entry name" value="cAMP-binding domain-like"/>
    <property type="match status" value="3"/>
</dbReference>
<organism evidence="3 4">
    <name type="scientific">Chara braunii</name>
    <name type="common">Braun's stonewort</name>
    <dbReference type="NCBI Taxonomy" id="69332"/>
    <lineage>
        <taxon>Eukaryota</taxon>
        <taxon>Viridiplantae</taxon>
        <taxon>Streptophyta</taxon>
        <taxon>Charophyceae</taxon>
        <taxon>Charales</taxon>
        <taxon>Characeae</taxon>
        <taxon>Chara</taxon>
    </lineage>
</organism>
<dbReference type="Gramene" id="GBG79894">
    <property type="protein sequence ID" value="GBG79894"/>
    <property type="gene ID" value="CBR_g30159"/>
</dbReference>
<dbReference type="PANTHER" id="PTHR11635">
    <property type="entry name" value="CAMP-DEPENDENT PROTEIN KINASE REGULATORY CHAIN"/>
    <property type="match status" value="1"/>
</dbReference>
<feature type="compositionally biased region" description="Low complexity" evidence="1">
    <location>
        <begin position="1182"/>
        <end position="1191"/>
    </location>
</feature>
<feature type="compositionally biased region" description="Low complexity" evidence="1">
    <location>
        <begin position="636"/>
        <end position="648"/>
    </location>
</feature>
<feature type="compositionally biased region" description="Basic and acidic residues" evidence="1">
    <location>
        <begin position="106"/>
        <end position="126"/>
    </location>
</feature>
<feature type="region of interest" description="Disordered" evidence="1">
    <location>
        <begin position="1127"/>
        <end position="1199"/>
    </location>
</feature>
<accession>A0A388LC85</accession>
<feature type="compositionally biased region" description="Low complexity" evidence="1">
    <location>
        <begin position="562"/>
        <end position="574"/>
    </location>
</feature>
<feature type="compositionally biased region" description="Polar residues" evidence="1">
    <location>
        <begin position="435"/>
        <end position="445"/>
    </location>
</feature>
<feature type="domain" description="Cyclic nucleotide-binding" evidence="2">
    <location>
        <begin position="974"/>
        <end position="1021"/>
    </location>
</feature>
<feature type="region of interest" description="Disordered" evidence="1">
    <location>
        <begin position="1019"/>
        <end position="1074"/>
    </location>
</feature>
<feature type="region of interest" description="Disordered" evidence="1">
    <location>
        <begin position="414"/>
        <end position="448"/>
    </location>
</feature>
<dbReference type="Gene3D" id="2.60.120.10">
    <property type="entry name" value="Jelly Rolls"/>
    <property type="match status" value="3"/>
</dbReference>
<dbReference type="CDD" id="cd00038">
    <property type="entry name" value="CAP_ED"/>
    <property type="match status" value="3"/>
</dbReference>
<feature type="compositionally biased region" description="Polar residues" evidence="1">
    <location>
        <begin position="222"/>
        <end position="237"/>
    </location>
</feature>
<dbReference type="Gene3D" id="2.40.70.10">
    <property type="entry name" value="Acid Proteases"/>
    <property type="match status" value="1"/>
</dbReference>
<feature type="region of interest" description="Disordered" evidence="1">
    <location>
        <begin position="632"/>
        <end position="653"/>
    </location>
</feature>
<dbReference type="InterPro" id="IPR021109">
    <property type="entry name" value="Peptidase_aspartic_dom_sf"/>
</dbReference>
<feature type="compositionally biased region" description="Polar residues" evidence="1">
    <location>
        <begin position="1227"/>
        <end position="1236"/>
    </location>
</feature>
<dbReference type="GO" id="GO:0005829">
    <property type="term" value="C:cytosol"/>
    <property type="evidence" value="ECO:0007669"/>
    <property type="project" value="TreeGrafter"/>
</dbReference>
<dbReference type="GO" id="GO:0005952">
    <property type="term" value="C:cAMP-dependent protein kinase complex"/>
    <property type="evidence" value="ECO:0007669"/>
    <property type="project" value="InterPro"/>
</dbReference>
<feature type="compositionally biased region" description="Low complexity" evidence="1">
    <location>
        <begin position="518"/>
        <end position="531"/>
    </location>
</feature>
<proteinExistence type="predicted"/>
<evidence type="ECO:0000259" key="2">
    <source>
        <dbReference type="PROSITE" id="PS50042"/>
    </source>
</evidence>
<sequence>MAVALCSCGTDRLRHGDGDYEATVYSFAYVQGGGGDCSMSTTLGGIAKRTQGPELCRAIATWHTCLYALRRRYGARINIWQQIMCQGSQNMPIREEDEGDDGEMGEEAKEELGEKGQVEKEKDTQKEGDLVDTTDAFVSLVEQKLLSIARASAEAIRASVKKGAESKGTHEKSLYPDAVASEMLCVMQNMQGQQTAVVLQSLERWWKGMPLTGGLSIKKLQNESPSKSTESVMQHQVPSDAPATPLGQQDGLSQWDYWSLPGTPQHDKQRSLAPPAVAQGSFERVTSGALPSIDKLDHQTSLGSAETSTSGGDGRSTKALASAGTQGSLQAVNSGILSWSNFYGASHQTLGGPAPRCNSSMEFSSWQMCPVAAPVTLDISASSQIGHSSHLMETVSSSATTTVPASVCVSSTALAGRGHPTSHGGNDGMNPLPVPNTSSPVSPQANAHPLQHSSLLDRFSLLGRSSPVGPSPLGRCATAVGISRLSASTSSSGSSSPVGALRGDERNRQCPSPGTGPGLSSVGSPSPVGTSRGDDQNIQCPSPGSGPGLSSLGSPSSPPGPSVSGISNSSPRPSILKRSSFGKASRLSYRSRKASLRKSLKVIIPCERRLSGVADSAHQQYSPSVQFLLPEGYGQPRSPGRSPTPSSGWLPGLEMNTGKNQWDIAVRAIVKRRRRQNIREKNERLSGVSRRKYIGKSQSARARLREILSGHFLFSDLETRLREELVDAFQDLRVPQSIDIVKEGQIVEHFYVVDIGELEILKSQMACQGQRFKGGDCFGDVALMYDSHWNMTVRSATSVLLWAVDRVTFKRILLLHLTESKLAQVLRETPSLRKLSTQEVVTLANQCTTETYHRGDHIVRSGSVLNKVYVIQEGHVKVTRSAGVTRAAEGRGSGTMTGITFSGEMVALMPRLSLVGESCILSGESICPFNFVAASEQVVLVGFDRKLLSSDMLQRIKKRLQIQLLTTALLRVPALAELNEEQLESLADLFTETHHSYGTTITHHGDRPTHIYVVQSGQIHVSQPPKPHPREKSTTRNSGVHAPSTRQAQTVSKHSNRADVATDGRSAPLSARGPSSFFRMFSLGPASDAKCVSSTPASPAEQSSKGREYGSWEVAFGRMIRESLGVAVPESSPNKVDKGKSGVQDEGLEESEGEVVTALPQSSELADSSGDEAWQRNKRSSHLSVQSSPSSAESGHVGGAGTGFGRLLGSAFGSRHSYLKGGGSGGSPSDTASPDGQTKPHIMTDTRKERAGEVTPHSSVLSDKQATKVVSTETKTEPRVGGNDHDLVTFHGRGKLLVAKAVTEPKVGDVLGGCPHGSVSADAKCKHCIAVEPKKGGPGKGGSPCIPAVSDGRGKQSVGTEPPKNRSHLGDEELASHKIKKPSKTAHSSRAASNEWSSVFMTYAVFGDEGLLGGISRYSSVGASYAYTTVVKSSDALCLHPRFGKCHVSSARQHQCHVSNSATSVAVPHQQQCHISNSATSAVPRQQQYQHQQCPATMTVSALGMPGQLASESIDEYRQWFLAQLALIEAELGKLSCTGGEATPPLTPPDTAALLAASYTSGENADVANRWFTYEDYAVHLVPPLDQPLHVQSSTACTVSSPSTTDLAALPPTIAGDSASWSRLQRLDPLTFVDLQWMPLPPTGRLPKPHCNMLMAQLRDYLHNAVPASLMDAGVEVVNLHDYVAKIDREFKTERYDDIDAPLLYIRIQIGEATCTALIDCGATRNYMSQDFWYALAWGHTFRGSRSPRKSR</sequence>
<comment type="caution">
    <text evidence="3">The sequence shown here is derived from an EMBL/GenBank/DDBJ whole genome shotgun (WGS) entry which is preliminary data.</text>
</comment>
<feature type="compositionally biased region" description="Basic and acidic residues" evidence="1">
    <location>
        <begin position="1274"/>
        <end position="1287"/>
    </location>
</feature>
<gene>
    <name evidence="3" type="ORF">CBR_g30159</name>
</gene>
<dbReference type="SMART" id="SM00100">
    <property type="entry name" value="cNMP"/>
    <property type="match status" value="2"/>
</dbReference>
<dbReference type="InterPro" id="IPR000595">
    <property type="entry name" value="cNMP-bd_dom"/>
</dbReference>
<feature type="compositionally biased region" description="Polar residues" evidence="1">
    <location>
        <begin position="1256"/>
        <end position="1273"/>
    </location>
</feature>
<feature type="region of interest" description="Disordered" evidence="1">
    <location>
        <begin position="221"/>
        <end position="275"/>
    </location>
</feature>
<keyword evidence="4" id="KW-1185">Reference proteome</keyword>
<feature type="domain" description="Cyclic nucleotide-binding" evidence="2">
    <location>
        <begin position="713"/>
        <end position="813"/>
    </location>
</feature>
<feature type="compositionally biased region" description="Polar residues" evidence="1">
    <location>
        <begin position="1092"/>
        <end position="1103"/>
    </location>
</feature>
<dbReference type="EMBL" id="BFEA01000331">
    <property type="protein sequence ID" value="GBG79894.1"/>
    <property type="molecule type" value="Genomic_DNA"/>
</dbReference>
<feature type="compositionally biased region" description="Polar residues" evidence="1">
    <location>
        <begin position="299"/>
        <end position="310"/>
    </location>
</feature>
<dbReference type="GO" id="GO:0030552">
    <property type="term" value="F:cAMP binding"/>
    <property type="evidence" value="ECO:0007669"/>
    <property type="project" value="TreeGrafter"/>
</dbReference>
<dbReference type="PANTHER" id="PTHR11635:SF152">
    <property type="entry name" value="CAMP-DEPENDENT PROTEIN KINASE TYPE I REGULATORY SUBUNIT-RELATED"/>
    <property type="match status" value="1"/>
</dbReference>
<dbReference type="GO" id="GO:0004862">
    <property type="term" value="F:cAMP-dependent protein kinase inhibitor activity"/>
    <property type="evidence" value="ECO:0007669"/>
    <property type="project" value="TreeGrafter"/>
</dbReference>
<feature type="region of interest" description="Disordered" evidence="1">
    <location>
        <begin position="1218"/>
        <end position="1287"/>
    </location>
</feature>
<evidence type="ECO:0000256" key="1">
    <source>
        <dbReference type="SAM" id="MobiDB-lite"/>
    </source>
</evidence>
<evidence type="ECO:0000313" key="3">
    <source>
        <dbReference type="EMBL" id="GBG79894.1"/>
    </source>
</evidence>
<reference evidence="3 4" key="1">
    <citation type="journal article" date="2018" name="Cell">
        <title>The Chara Genome: Secondary Complexity and Implications for Plant Terrestrialization.</title>
        <authorList>
            <person name="Nishiyama T."/>
            <person name="Sakayama H."/>
            <person name="Vries J.D."/>
            <person name="Buschmann H."/>
            <person name="Saint-Marcoux D."/>
            <person name="Ullrich K.K."/>
            <person name="Haas F.B."/>
            <person name="Vanderstraeten L."/>
            <person name="Becker D."/>
            <person name="Lang D."/>
            <person name="Vosolsobe S."/>
            <person name="Rombauts S."/>
            <person name="Wilhelmsson P.K.I."/>
            <person name="Janitza P."/>
            <person name="Kern R."/>
            <person name="Heyl A."/>
            <person name="Rumpler F."/>
            <person name="Villalobos L.I.A.C."/>
            <person name="Clay J.M."/>
            <person name="Skokan R."/>
            <person name="Toyoda A."/>
            <person name="Suzuki Y."/>
            <person name="Kagoshima H."/>
            <person name="Schijlen E."/>
            <person name="Tajeshwar N."/>
            <person name="Catarino B."/>
            <person name="Hetherington A.J."/>
            <person name="Saltykova A."/>
            <person name="Bonnot C."/>
            <person name="Breuninger H."/>
            <person name="Symeonidi A."/>
            <person name="Radhakrishnan G.V."/>
            <person name="Van Nieuwerburgh F."/>
            <person name="Deforce D."/>
            <person name="Chang C."/>
            <person name="Karol K.G."/>
            <person name="Hedrich R."/>
            <person name="Ulvskov P."/>
            <person name="Glockner G."/>
            <person name="Delwiche C.F."/>
            <person name="Petrasek J."/>
            <person name="Van de Peer Y."/>
            <person name="Friml J."/>
            <person name="Beilby M."/>
            <person name="Dolan L."/>
            <person name="Kohara Y."/>
            <person name="Sugano S."/>
            <person name="Fujiyama A."/>
            <person name="Delaux P.-M."/>
            <person name="Quint M."/>
            <person name="TheiBen G."/>
            <person name="Hagemann M."/>
            <person name="Harholt J."/>
            <person name="Dunand C."/>
            <person name="Zachgo S."/>
            <person name="Langdale J."/>
            <person name="Maumus F."/>
            <person name="Straeten D.V.D."/>
            <person name="Gould S.B."/>
            <person name="Rensing S.A."/>
        </authorList>
    </citation>
    <scope>NUCLEOTIDE SEQUENCE [LARGE SCALE GENOMIC DNA]</scope>
    <source>
        <strain evidence="3 4">S276</strain>
    </source>
</reference>
<evidence type="ECO:0000313" key="4">
    <source>
        <dbReference type="Proteomes" id="UP000265515"/>
    </source>
</evidence>
<feature type="domain" description="Cyclic nucleotide-binding" evidence="2">
    <location>
        <begin position="831"/>
        <end position="915"/>
    </location>
</feature>
<feature type="region of interest" description="Disordered" evidence="1">
    <location>
        <begin position="1332"/>
        <end position="1391"/>
    </location>
</feature>
<dbReference type="STRING" id="69332.A0A388LC85"/>
<dbReference type="PROSITE" id="PS50042">
    <property type="entry name" value="CNMP_BINDING_3"/>
    <property type="match status" value="3"/>
</dbReference>
<feature type="region of interest" description="Disordered" evidence="1">
    <location>
        <begin position="1088"/>
        <end position="1108"/>
    </location>
</feature>
<dbReference type="GO" id="GO:0034236">
    <property type="term" value="F:protein kinase A catalytic subunit binding"/>
    <property type="evidence" value="ECO:0007669"/>
    <property type="project" value="TreeGrafter"/>
</dbReference>
<feature type="region of interest" description="Disordered" evidence="1">
    <location>
        <begin position="485"/>
        <end position="588"/>
    </location>
</feature>
<dbReference type="InterPro" id="IPR018490">
    <property type="entry name" value="cNMP-bd_dom_sf"/>
</dbReference>
<feature type="region of interest" description="Disordered" evidence="1">
    <location>
        <begin position="90"/>
        <end position="126"/>
    </location>
</feature>
<feature type="compositionally biased region" description="Low complexity" evidence="1">
    <location>
        <begin position="485"/>
        <end position="496"/>
    </location>
</feature>
<name>A0A388LC85_CHABU</name>
<feature type="compositionally biased region" description="Basic and acidic residues" evidence="1">
    <location>
        <begin position="1242"/>
        <end position="1252"/>
    </location>
</feature>
<dbReference type="Proteomes" id="UP000265515">
    <property type="component" value="Unassembled WGS sequence"/>
</dbReference>
<feature type="region of interest" description="Disordered" evidence="1">
    <location>
        <begin position="293"/>
        <end position="321"/>
    </location>
</feature>
<protein>
    <recommendedName>
        <fullName evidence="2">Cyclic nucleotide-binding domain-containing protein</fullName>
    </recommendedName>
</protein>
<feature type="compositionally biased region" description="Polar residues" evidence="1">
    <location>
        <begin position="1044"/>
        <end position="1053"/>
    </location>
</feature>
<dbReference type="InterPro" id="IPR050503">
    <property type="entry name" value="cAMP-dep_PK_reg_su-like"/>
</dbReference>